<dbReference type="SMART" id="SM00341">
    <property type="entry name" value="HRDC"/>
    <property type="match status" value="1"/>
</dbReference>
<gene>
    <name evidence="3" type="ORF">IZO911_LOCUS43264</name>
    <name evidence="4" type="ORF">KXQ929_LOCUS33897</name>
</gene>
<evidence type="ECO:0000313" key="3">
    <source>
        <dbReference type="EMBL" id="CAF1467254.1"/>
    </source>
</evidence>
<dbReference type="InterPro" id="IPR002121">
    <property type="entry name" value="HRDC_dom"/>
</dbReference>
<dbReference type="Gene3D" id="3.40.50.300">
    <property type="entry name" value="P-loop containing nucleotide triphosphate hydrolases"/>
    <property type="match status" value="1"/>
</dbReference>
<dbReference type="InterPro" id="IPR051055">
    <property type="entry name" value="PIF1_helicase"/>
</dbReference>
<dbReference type="InterPro" id="IPR029491">
    <property type="entry name" value="Helicase_HTH"/>
</dbReference>
<evidence type="ECO:0000313" key="5">
    <source>
        <dbReference type="Proteomes" id="UP000663868"/>
    </source>
</evidence>
<reference evidence="4" key="1">
    <citation type="submission" date="2021-02" db="EMBL/GenBank/DDBJ databases">
        <authorList>
            <person name="Nowell W R."/>
        </authorList>
    </citation>
    <scope>NUCLEOTIDE SEQUENCE</scope>
</reference>
<dbReference type="GO" id="GO:0003676">
    <property type="term" value="F:nucleic acid binding"/>
    <property type="evidence" value="ECO:0007669"/>
    <property type="project" value="InterPro"/>
</dbReference>
<protein>
    <recommendedName>
        <fullName evidence="2">HRDC domain-containing protein</fullName>
    </recommendedName>
</protein>
<sequence length="566" mass="65302">MPLITSQAVIEGEFYERSYPAEENLQLKIGAQVMFIKNDKEKVKRFYNGKIGTVTKIDKETISIQCINEPLPIELQQETWKNIRYNFNKQTNQIDEEEIGSFTQFPLRLAWAITIHKSQGLTFDKAVIDAGAAFAPGQVYVALSRCTNLEGIVLLSKINNRHQANERIIDFLSSITNKNLNDNLLSSKRVYQQKLLAELFSFNDIIKSSETVIKTVSEHEASFNKEAMNWLQSIKENIDSIKETLEKFQHQLHQFLKQQNIPEENESLQKRLQAASKYFADNLQLVANNLYQSNAITDSKQYANEYNELLKDLFNLINQKINLLYSLKDGFSINNYYHFKRNYQAKPFNVNAYAGVTHKQIDSPRPELYKELRLLRDEISKQNNMPIYLIAGSATLDEMARFLPQTNEELLLITGFGKAKTERFGKQFLDVINEYALNNNLSSLTHEIKPKHGRREKKKDEIQTSKPDTKFLTYELYKSGKTLKEIAAERNLTTQTIEGHLAHFVEKRMIDINELVSREKFILIEPVLRSSEFTTLTPIKEQLGNDISYGEIKLVMAAIASEKNNE</sequence>
<dbReference type="CDD" id="cd18809">
    <property type="entry name" value="SF1_C_RecD"/>
    <property type="match status" value="1"/>
</dbReference>
<evidence type="ECO:0000256" key="1">
    <source>
        <dbReference type="SAM" id="Coils"/>
    </source>
</evidence>
<dbReference type="SUPFAM" id="SSF52540">
    <property type="entry name" value="P-loop containing nucleoside triphosphate hydrolases"/>
    <property type="match status" value="1"/>
</dbReference>
<feature type="domain" description="HRDC" evidence="2">
    <location>
        <begin position="362"/>
        <end position="442"/>
    </location>
</feature>
<dbReference type="InterPro" id="IPR027417">
    <property type="entry name" value="P-loop_NTPase"/>
</dbReference>
<dbReference type="EMBL" id="CAJOBB010004461">
    <property type="protein sequence ID" value="CAF4090056.1"/>
    <property type="molecule type" value="Genomic_DNA"/>
</dbReference>
<keyword evidence="1" id="KW-0175">Coiled coil</keyword>
<dbReference type="Proteomes" id="UP000663860">
    <property type="component" value="Unassembled WGS sequence"/>
</dbReference>
<evidence type="ECO:0000259" key="2">
    <source>
        <dbReference type="PROSITE" id="PS50967"/>
    </source>
</evidence>
<name>A0A819UKG9_9BILA</name>
<dbReference type="InterPro" id="IPR044876">
    <property type="entry name" value="HRDC_dom_sf"/>
</dbReference>
<dbReference type="Pfam" id="PF14493">
    <property type="entry name" value="HTH_40"/>
    <property type="match status" value="1"/>
</dbReference>
<feature type="coiled-coil region" evidence="1">
    <location>
        <begin position="231"/>
        <end position="258"/>
    </location>
</feature>
<dbReference type="PROSITE" id="PS50967">
    <property type="entry name" value="HRDC"/>
    <property type="match status" value="1"/>
</dbReference>
<dbReference type="Gene3D" id="2.30.30.940">
    <property type="match status" value="1"/>
</dbReference>
<dbReference type="InterPro" id="IPR010997">
    <property type="entry name" value="HRDC-like_sf"/>
</dbReference>
<dbReference type="EMBL" id="CAJNOE010002091">
    <property type="protein sequence ID" value="CAF1467254.1"/>
    <property type="molecule type" value="Genomic_DNA"/>
</dbReference>
<proteinExistence type="predicted"/>
<dbReference type="GO" id="GO:0000166">
    <property type="term" value="F:nucleotide binding"/>
    <property type="evidence" value="ECO:0007669"/>
    <property type="project" value="InterPro"/>
</dbReference>
<dbReference type="AlphaFoldDB" id="A0A819UKG9"/>
<dbReference type="SUPFAM" id="SSF47819">
    <property type="entry name" value="HRDC-like"/>
    <property type="match status" value="1"/>
</dbReference>
<dbReference type="Proteomes" id="UP000663868">
    <property type="component" value="Unassembled WGS sequence"/>
</dbReference>
<dbReference type="PANTHER" id="PTHR47642:SF5">
    <property type="entry name" value="ATP-DEPENDENT DNA HELICASE"/>
    <property type="match status" value="1"/>
</dbReference>
<evidence type="ECO:0000313" key="4">
    <source>
        <dbReference type="EMBL" id="CAF4090056.1"/>
    </source>
</evidence>
<dbReference type="Pfam" id="PF00570">
    <property type="entry name" value="HRDC"/>
    <property type="match status" value="1"/>
</dbReference>
<dbReference type="PANTHER" id="PTHR47642">
    <property type="entry name" value="ATP-DEPENDENT DNA HELICASE"/>
    <property type="match status" value="1"/>
</dbReference>
<comment type="caution">
    <text evidence="4">The sequence shown here is derived from an EMBL/GenBank/DDBJ whole genome shotgun (WGS) entry which is preliminary data.</text>
</comment>
<dbReference type="Gene3D" id="1.10.150.80">
    <property type="entry name" value="HRDC domain"/>
    <property type="match status" value="1"/>
</dbReference>
<organism evidence="4 5">
    <name type="scientific">Adineta steineri</name>
    <dbReference type="NCBI Taxonomy" id="433720"/>
    <lineage>
        <taxon>Eukaryota</taxon>
        <taxon>Metazoa</taxon>
        <taxon>Spiralia</taxon>
        <taxon>Gnathifera</taxon>
        <taxon>Rotifera</taxon>
        <taxon>Eurotatoria</taxon>
        <taxon>Bdelloidea</taxon>
        <taxon>Adinetida</taxon>
        <taxon>Adinetidae</taxon>
        <taxon>Adineta</taxon>
    </lineage>
</organism>
<accession>A0A819UKG9</accession>